<name>A0A3B0SWA3_9ZZZZ</name>
<evidence type="ECO:0000313" key="1">
    <source>
        <dbReference type="EMBL" id="VAW09808.1"/>
    </source>
</evidence>
<accession>A0A3B0SWA3</accession>
<organism evidence="1">
    <name type="scientific">hydrothermal vent metagenome</name>
    <dbReference type="NCBI Taxonomy" id="652676"/>
    <lineage>
        <taxon>unclassified sequences</taxon>
        <taxon>metagenomes</taxon>
        <taxon>ecological metagenomes</taxon>
    </lineage>
</organism>
<reference evidence="1" key="1">
    <citation type="submission" date="2018-06" db="EMBL/GenBank/DDBJ databases">
        <authorList>
            <person name="Zhirakovskaya E."/>
        </authorList>
    </citation>
    <scope>NUCLEOTIDE SEQUENCE</scope>
</reference>
<sequence>MQLTLGEMNEWARTGTDDLYIDESLMDLSPAHTRMWVNQPEGKPKYVNFLHPHTFNRNTVSQIRDKIIPDIKAWRIDYL</sequence>
<dbReference type="EMBL" id="UOEL01000002">
    <property type="protein sequence ID" value="VAW09808.1"/>
    <property type="molecule type" value="Genomic_DNA"/>
</dbReference>
<proteinExistence type="predicted"/>
<gene>
    <name evidence="1" type="ORF">MNBD_BACTEROID03-530</name>
</gene>
<dbReference type="AlphaFoldDB" id="A0A3B0SWA3"/>
<protein>
    <submittedName>
        <fullName evidence="1">Uncharacterized protein</fullName>
    </submittedName>
</protein>